<sequence length="209" mass="24245">MTVWDKIYKKYKKDKQTWATLTEGIHPLFIIFLDNYDFKIKHVLDIGCGTGKYLKFLQKENFITDGIDSSQTAIEMTKKILGNQSKIDQADMFTFKIPPAKYDLIISISTIHHGEKETIKKLINKIYRALVKNGKIFITLPDIATAEQKGYLKNRQEITTGVYVPLSGPEKGYVHSMFNKKEVEDIFYQFKNLKIDLDDIGRWIIQAQK</sequence>
<feature type="domain" description="Methyltransferase" evidence="2">
    <location>
        <begin position="43"/>
        <end position="134"/>
    </location>
</feature>
<dbReference type="Gene3D" id="3.40.50.150">
    <property type="entry name" value="Vaccinia Virus protein VP39"/>
    <property type="match status" value="1"/>
</dbReference>
<evidence type="ECO:0000313" key="3">
    <source>
        <dbReference type="EMBL" id="OGY94816.1"/>
    </source>
</evidence>
<accession>A0A1G2C0R0</accession>
<dbReference type="AlphaFoldDB" id="A0A1G2C0R0"/>
<keyword evidence="1" id="KW-0808">Transferase</keyword>
<gene>
    <name evidence="3" type="ORF">A2406_03245</name>
</gene>
<evidence type="ECO:0000256" key="1">
    <source>
        <dbReference type="ARBA" id="ARBA00022679"/>
    </source>
</evidence>
<dbReference type="PANTHER" id="PTHR43861:SF6">
    <property type="entry name" value="METHYLTRANSFERASE TYPE 11"/>
    <property type="match status" value="1"/>
</dbReference>
<dbReference type="PANTHER" id="PTHR43861">
    <property type="entry name" value="TRANS-ACONITATE 2-METHYLTRANSFERASE-RELATED"/>
    <property type="match status" value="1"/>
</dbReference>
<dbReference type="SUPFAM" id="SSF53335">
    <property type="entry name" value="S-adenosyl-L-methionine-dependent methyltransferases"/>
    <property type="match status" value="1"/>
</dbReference>
<name>A0A1G2C0R0_9BACT</name>
<organism evidence="3 4">
    <name type="scientific">Candidatus Komeilibacteria bacterium RIFOXYC1_FULL_37_11</name>
    <dbReference type="NCBI Taxonomy" id="1798555"/>
    <lineage>
        <taxon>Bacteria</taxon>
        <taxon>Candidatus Komeiliibacteriota</taxon>
    </lineage>
</organism>
<dbReference type="Pfam" id="PF13649">
    <property type="entry name" value="Methyltransf_25"/>
    <property type="match status" value="1"/>
</dbReference>
<dbReference type="EMBL" id="MHKQ01000003">
    <property type="protein sequence ID" value="OGY94816.1"/>
    <property type="molecule type" value="Genomic_DNA"/>
</dbReference>
<evidence type="ECO:0000259" key="2">
    <source>
        <dbReference type="Pfam" id="PF13649"/>
    </source>
</evidence>
<dbReference type="InterPro" id="IPR041698">
    <property type="entry name" value="Methyltransf_25"/>
</dbReference>
<dbReference type="GO" id="GO:0016740">
    <property type="term" value="F:transferase activity"/>
    <property type="evidence" value="ECO:0007669"/>
    <property type="project" value="UniProtKB-KW"/>
</dbReference>
<comment type="caution">
    <text evidence="3">The sequence shown here is derived from an EMBL/GenBank/DDBJ whole genome shotgun (WGS) entry which is preliminary data.</text>
</comment>
<evidence type="ECO:0000313" key="4">
    <source>
        <dbReference type="Proteomes" id="UP000177626"/>
    </source>
</evidence>
<reference evidence="3 4" key="1">
    <citation type="journal article" date="2016" name="Nat. Commun.">
        <title>Thousands of microbial genomes shed light on interconnected biogeochemical processes in an aquifer system.</title>
        <authorList>
            <person name="Anantharaman K."/>
            <person name="Brown C.T."/>
            <person name="Hug L.A."/>
            <person name="Sharon I."/>
            <person name="Castelle C.J."/>
            <person name="Probst A.J."/>
            <person name="Thomas B.C."/>
            <person name="Singh A."/>
            <person name="Wilkins M.J."/>
            <person name="Karaoz U."/>
            <person name="Brodie E.L."/>
            <person name="Williams K.H."/>
            <person name="Hubbard S.S."/>
            <person name="Banfield J.F."/>
        </authorList>
    </citation>
    <scope>NUCLEOTIDE SEQUENCE [LARGE SCALE GENOMIC DNA]</scope>
</reference>
<proteinExistence type="predicted"/>
<dbReference type="CDD" id="cd02440">
    <property type="entry name" value="AdoMet_MTases"/>
    <property type="match status" value="1"/>
</dbReference>
<dbReference type="InterPro" id="IPR029063">
    <property type="entry name" value="SAM-dependent_MTases_sf"/>
</dbReference>
<protein>
    <recommendedName>
        <fullName evidence="2">Methyltransferase domain-containing protein</fullName>
    </recommendedName>
</protein>
<dbReference type="Proteomes" id="UP000177626">
    <property type="component" value="Unassembled WGS sequence"/>
</dbReference>